<dbReference type="Proteomes" id="UP000075714">
    <property type="component" value="Unassembled WGS sequence"/>
</dbReference>
<reference evidence="3" key="1">
    <citation type="journal article" date="2016" name="Nat. Commun.">
        <title>The Gonium pectorale genome demonstrates co-option of cell cycle regulation during the evolution of multicellularity.</title>
        <authorList>
            <person name="Hanschen E.R."/>
            <person name="Marriage T.N."/>
            <person name="Ferris P.J."/>
            <person name="Hamaji T."/>
            <person name="Toyoda A."/>
            <person name="Fujiyama A."/>
            <person name="Neme R."/>
            <person name="Noguchi H."/>
            <person name="Minakuchi Y."/>
            <person name="Suzuki M."/>
            <person name="Kawai-Toyooka H."/>
            <person name="Smith D.R."/>
            <person name="Sparks H."/>
            <person name="Anderson J."/>
            <person name="Bakaric R."/>
            <person name="Luria V."/>
            <person name="Karger A."/>
            <person name="Kirschner M.W."/>
            <person name="Durand P.M."/>
            <person name="Michod R.E."/>
            <person name="Nozaki H."/>
            <person name="Olson B.J."/>
        </authorList>
    </citation>
    <scope>NUCLEOTIDE SEQUENCE [LARGE SCALE GENOMIC DNA]</scope>
    <source>
        <strain evidence="3">NIES-2863</strain>
    </source>
</reference>
<name>A0A150FU88_GONPE</name>
<evidence type="ECO:0000313" key="2">
    <source>
        <dbReference type="EMBL" id="KXZ41166.1"/>
    </source>
</evidence>
<dbReference type="OrthoDB" id="543212at2759"/>
<dbReference type="STRING" id="33097.A0A150FU88"/>
<dbReference type="InterPro" id="IPR043502">
    <property type="entry name" value="DNA/RNA_pol_sf"/>
</dbReference>
<dbReference type="Pfam" id="PF07727">
    <property type="entry name" value="RVT_2"/>
    <property type="match status" value="1"/>
</dbReference>
<proteinExistence type="predicted"/>
<keyword evidence="3" id="KW-1185">Reference proteome</keyword>
<comment type="caution">
    <text evidence="2">The sequence shown here is derived from an EMBL/GenBank/DDBJ whole genome shotgun (WGS) entry which is preliminary data.</text>
</comment>
<evidence type="ECO:0000259" key="1">
    <source>
        <dbReference type="Pfam" id="PF07727"/>
    </source>
</evidence>
<accession>A0A150FU88</accession>
<evidence type="ECO:0000313" key="3">
    <source>
        <dbReference type="Proteomes" id="UP000075714"/>
    </source>
</evidence>
<dbReference type="InterPro" id="IPR013103">
    <property type="entry name" value="RVT_2"/>
</dbReference>
<dbReference type="CDD" id="cd09272">
    <property type="entry name" value="RNase_HI_RT_Ty1"/>
    <property type="match status" value="1"/>
</dbReference>
<sequence>MEELASLKALGTWVTVPLPKGCRALPVKWVYKIKRGTNGDIERFKARLVAKGFMQREGVDFEEVFAPTSSMDSLRLPLSIVALDDLELHQLDVKTAFLYGELKETVYVDQPPGFVSGSDKCRLLRSLYGLRQAPRAWHTKLKTELTQLGFLPTSADAALFARYGKEGAVYVLLHVDDLLMAADTEAQLAEVKAALASAFEVKDLGVATRYLNVEIVRDRAARTLKLSQQSYAVELLGQFGMSEGKPRLLPMAPGVQLTRVGEGDEGLGPEEASHYRSLVGGLMYLANGTRPDLAQSVGVLARHMQKPSAEHLGAAKGVLRYLAGTKEKGLMYGAVPYKLEGYCDADYASDLDTRRSTTGYVFVMGGGAICWQSKLQQTVALSTVEAEYMAASAATRQALWLQKLLDVFEFEPSPMPIFGNNQGAQALVRNPIIQQRSKHIDVLHHFVRERAERGEVKFAYVETARMLADALTKPVPQQKLVFCREGMGVI</sequence>
<organism evidence="2 3">
    <name type="scientific">Gonium pectorale</name>
    <name type="common">Green alga</name>
    <dbReference type="NCBI Taxonomy" id="33097"/>
    <lineage>
        <taxon>Eukaryota</taxon>
        <taxon>Viridiplantae</taxon>
        <taxon>Chlorophyta</taxon>
        <taxon>core chlorophytes</taxon>
        <taxon>Chlorophyceae</taxon>
        <taxon>CS clade</taxon>
        <taxon>Chlamydomonadales</taxon>
        <taxon>Volvocaceae</taxon>
        <taxon>Gonium</taxon>
    </lineage>
</organism>
<dbReference type="PANTHER" id="PTHR11439:SF483">
    <property type="entry name" value="PEPTIDE SYNTHASE GLIP-LIKE, PUTATIVE (AFU_ORTHOLOGUE AFUA_3G12920)-RELATED"/>
    <property type="match status" value="1"/>
</dbReference>
<dbReference type="EMBL" id="LSYV01000698">
    <property type="protein sequence ID" value="KXZ41166.1"/>
    <property type="molecule type" value="Genomic_DNA"/>
</dbReference>
<dbReference type="SUPFAM" id="SSF56672">
    <property type="entry name" value="DNA/RNA polymerases"/>
    <property type="match status" value="1"/>
</dbReference>
<dbReference type="PANTHER" id="PTHR11439">
    <property type="entry name" value="GAG-POL-RELATED RETROTRANSPOSON"/>
    <property type="match status" value="1"/>
</dbReference>
<protein>
    <recommendedName>
        <fullName evidence="1">Reverse transcriptase Ty1/copia-type domain-containing protein</fullName>
    </recommendedName>
</protein>
<dbReference type="AlphaFoldDB" id="A0A150FU88"/>
<gene>
    <name evidence="2" type="ORF">GPECTOR_702g850</name>
</gene>
<feature type="domain" description="Reverse transcriptase Ty1/copia-type" evidence="1">
    <location>
        <begin position="12"/>
        <end position="252"/>
    </location>
</feature>